<proteinExistence type="predicted"/>
<evidence type="ECO:0000313" key="1">
    <source>
        <dbReference type="EMBL" id="GAF71792.1"/>
    </source>
</evidence>
<dbReference type="AlphaFoldDB" id="X0S778"/>
<dbReference type="EMBL" id="BARS01002720">
    <property type="protein sequence ID" value="GAF71792.1"/>
    <property type="molecule type" value="Genomic_DNA"/>
</dbReference>
<reference evidence="1" key="1">
    <citation type="journal article" date="2014" name="Front. Microbiol.">
        <title>High frequency of phylogenetically diverse reductive dehalogenase-homologous genes in deep subseafloor sedimentary metagenomes.</title>
        <authorList>
            <person name="Kawai M."/>
            <person name="Futagami T."/>
            <person name="Toyoda A."/>
            <person name="Takaki Y."/>
            <person name="Nishi S."/>
            <person name="Hori S."/>
            <person name="Arai W."/>
            <person name="Tsubouchi T."/>
            <person name="Morono Y."/>
            <person name="Uchiyama I."/>
            <person name="Ito T."/>
            <person name="Fujiyama A."/>
            <person name="Inagaki F."/>
            <person name="Takami H."/>
        </authorList>
    </citation>
    <scope>NUCLEOTIDE SEQUENCE</scope>
    <source>
        <strain evidence="1">Expedition CK06-06</strain>
    </source>
</reference>
<gene>
    <name evidence="1" type="ORF">S01H1_05216</name>
</gene>
<sequence length="68" mass="7587">MISLHITLYTQEVDDRFKITAVDPESGEPSDVTDQYEVVAAATPEGREGFAVFRKEQNCDQPQPEGTE</sequence>
<comment type="caution">
    <text evidence="1">The sequence shown here is derived from an EMBL/GenBank/DDBJ whole genome shotgun (WGS) entry which is preliminary data.</text>
</comment>
<organism evidence="1">
    <name type="scientific">marine sediment metagenome</name>
    <dbReference type="NCBI Taxonomy" id="412755"/>
    <lineage>
        <taxon>unclassified sequences</taxon>
        <taxon>metagenomes</taxon>
        <taxon>ecological metagenomes</taxon>
    </lineage>
</organism>
<protein>
    <submittedName>
        <fullName evidence="1">Uncharacterized protein</fullName>
    </submittedName>
</protein>
<name>X0S778_9ZZZZ</name>
<accession>X0S778</accession>